<reference evidence="2" key="1">
    <citation type="submission" date="2019-09" db="EMBL/GenBank/DDBJ databases">
        <title>Mumia zhuanghuii sp. nov. isolated from the intestinal contents of plateau pika (Ochotona curzoniae) in the Qinghai-Tibet plateau of China.</title>
        <authorList>
            <person name="Tian Z."/>
        </authorList>
    </citation>
    <scope>NUCLEOTIDE SEQUENCE [LARGE SCALE GENOMIC DNA]</scope>
    <source>
        <strain evidence="2">L-031</strain>
    </source>
</reference>
<dbReference type="Proteomes" id="UP000325516">
    <property type="component" value="Chromosome"/>
</dbReference>
<keyword evidence="2" id="KW-1185">Reference proteome</keyword>
<protein>
    <recommendedName>
        <fullName evidence="3">Polysaccharide pyruvyl transferase domain-containing protein</fullName>
    </recommendedName>
</protein>
<accession>A0A5J6L180</accession>
<gene>
    <name evidence="1" type="ORF">F6J85_02935</name>
</gene>
<evidence type="ECO:0000313" key="1">
    <source>
        <dbReference type="EMBL" id="QEW02156.1"/>
    </source>
</evidence>
<evidence type="ECO:0000313" key="2">
    <source>
        <dbReference type="Proteomes" id="UP000325516"/>
    </source>
</evidence>
<sequence>MVLLHAYSSTNSGDGLLVEEAVKLVRSVDPSSTVTILALDPDSFADGPRRTHVNPFTLKRETLRSLDLASRSIASVLRGGRLPKAARLLISNADLVVGVGVVISAAATRSRL</sequence>
<dbReference type="AlphaFoldDB" id="A0A5J6L180"/>
<name>A0A5J6L180_9MICO</name>
<dbReference type="EMBL" id="CP044232">
    <property type="protein sequence ID" value="QEW02156.1"/>
    <property type="molecule type" value="Genomic_DNA"/>
</dbReference>
<evidence type="ECO:0008006" key="3">
    <source>
        <dbReference type="Google" id="ProtNLM"/>
    </source>
</evidence>
<proteinExistence type="predicted"/>
<organism evidence="1 2">
    <name type="scientific">Microbacterium lushaniae</name>
    <dbReference type="NCBI Taxonomy" id="2614639"/>
    <lineage>
        <taxon>Bacteria</taxon>
        <taxon>Bacillati</taxon>
        <taxon>Actinomycetota</taxon>
        <taxon>Actinomycetes</taxon>
        <taxon>Micrococcales</taxon>
        <taxon>Microbacteriaceae</taxon>
        <taxon>Microbacterium</taxon>
    </lineage>
</organism>
<dbReference type="KEGG" id="mlz:F6J85_02935"/>
<dbReference type="RefSeq" id="WP_150923756.1">
    <property type="nucleotide sequence ID" value="NZ_CP044232.1"/>
</dbReference>